<dbReference type="InterPro" id="IPR035965">
    <property type="entry name" value="PAS-like_dom_sf"/>
</dbReference>
<dbReference type="InterPro" id="IPR005467">
    <property type="entry name" value="His_kinase_dom"/>
</dbReference>
<dbReference type="Pfam" id="PF02518">
    <property type="entry name" value="HATPase_c"/>
    <property type="match status" value="1"/>
</dbReference>
<dbReference type="CDD" id="cd00082">
    <property type="entry name" value="HisKA"/>
    <property type="match status" value="1"/>
</dbReference>
<evidence type="ECO:0000256" key="5">
    <source>
        <dbReference type="ARBA" id="ARBA00022777"/>
    </source>
</evidence>
<keyword evidence="6" id="KW-0902">Two-component regulatory system</keyword>
<keyword evidence="4" id="KW-0808">Transferase</keyword>
<evidence type="ECO:0000256" key="6">
    <source>
        <dbReference type="ARBA" id="ARBA00023012"/>
    </source>
</evidence>
<reference evidence="10 11" key="1">
    <citation type="journal article" date="2019" name="Int. J. Syst. Evol. Microbiol.">
        <title>The Global Catalogue of Microorganisms (GCM) 10K type strain sequencing project: providing services to taxonomists for standard genome sequencing and annotation.</title>
        <authorList>
            <consortium name="The Broad Institute Genomics Platform"/>
            <consortium name="The Broad Institute Genome Sequencing Center for Infectious Disease"/>
            <person name="Wu L."/>
            <person name="Ma J."/>
        </authorList>
    </citation>
    <scope>NUCLEOTIDE SEQUENCE [LARGE SCALE GENOMIC DNA]</scope>
    <source>
        <strain evidence="10 11">CGMCC 1.12124</strain>
    </source>
</reference>
<dbReference type="EMBL" id="JBHSKY010000008">
    <property type="protein sequence ID" value="MFC5279032.1"/>
    <property type="molecule type" value="Genomic_DNA"/>
</dbReference>
<protein>
    <recommendedName>
        <fullName evidence="2">histidine kinase</fullName>
        <ecNumber evidence="2">2.7.13.3</ecNumber>
    </recommendedName>
</protein>
<dbReference type="PANTHER" id="PTHR43711:SF1">
    <property type="entry name" value="HISTIDINE KINASE 1"/>
    <property type="match status" value="1"/>
</dbReference>
<dbReference type="SMART" id="SM00387">
    <property type="entry name" value="HATPase_c"/>
    <property type="match status" value="1"/>
</dbReference>
<dbReference type="SUPFAM" id="SSF55785">
    <property type="entry name" value="PYP-like sensor domain (PAS domain)"/>
    <property type="match status" value="1"/>
</dbReference>
<gene>
    <name evidence="10" type="ORF">ACFPM1_09730</name>
</gene>
<dbReference type="GO" id="GO:0004673">
    <property type="term" value="F:protein histidine kinase activity"/>
    <property type="evidence" value="ECO:0007669"/>
    <property type="project" value="UniProtKB-EC"/>
</dbReference>
<dbReference type="InterPro" id="IPR050736">
    <property type="entry name" value="Sensor_HK_Regulatory"/>
</dbReference>
<feature type="domain" description="PAS" evidence="9">
    <location>
        <begin position="32"/>
        <end position="87"/>
    </location>
</feature>
<evidence type="ECO:0000256" key="3">
    <source>
        <dbReference type="ARBA" id="ARBA00022553"/>
    </source>
</evidence>
<dbReference type="CDD" id="cd00075">
    <property type="entry name" value="HATPase"/>
    <property type="match status" value="1"/>
</dbReference>
<dbReference type="InterPro" id="IPR003661">
    <property type="entry name" value="HisK_dim/P_dom"/>
</dbReference>
<dbReference type="Pfam" id="PF00512">
    <property type="entry name" value="HisKA"/>
    <property type="match status" value="1"/>
</dbReference>
<name>A0ABD5R2G7_9EURY</name>
<dbReference type="InterPro" id="IPR036097">
    <property type="entry name" value="HisK_dim/P_sf"/>
</dbReference>
<organism evidence="10 11">
    <name type="scientific">Halorubrum rubrum</name>
    <dbReference type="NCBI Taxonomy" id="1126240"/>
    <lineage>
        <taxon>Archaea</taxon>
        <taxon>Methanobacteriati</taxon>
        <taxon>Methanobacteriota</taxon>
        <taxon>Stenosarchaea group</taxon>
        <taxon>Halobacteria</taxon>
        <taxon>Halobacteriales</taxon>
        <taxon>Haloferacaceae</taxon>
        <taxon>Halorubrum</taxon>
    </lineage>
</organism>
<dbReference type="Proteomes" id="UP001596118">
    <property type="component" value="Unassembled WGS sequence"/>
</dbReference>
<dbReference type="NCBIfam" id="TIGR00229">
    <property type="entry name" value="sensory_box"/>
    <property type="match status" value="1"/>
</dbReference>
<evidence type="ECO:0000256" key="2">
    <source>
        <dbReference type="ARBA" id="ARBA00012438"/>
    </source>
</evidence>
<evidence type="ECO:0000259" key="8">
    <source>
        <dbReference type="PROSITE" id="PS50109"/>
    </source>
</evidence>
<evidence type="ECO:0000259" key="9">
    <source>
        <dbReference type="PROSITE" id="PS50112"/>
    </source>
</evidence>
<dbReference type="InterPro" id="IPR036890">
    <property type="entry name" value="HATPase_C_sf"/>
</dbReference>
<dbReference type="GO" id="GO:0000160">
    <property type="term" value="P:phosphorelay signal transduction system"/>
    <property type="evidence" value="ECO:0007669"/>
    <property type="project" value="UniProtKB-KW"/>
</dbReference>
<evidence type="ECO:0000256" key="1">
    <source>
        <dbReference type="ARBA" id="ARBA00000085"/>
    </source>
</evidence>
<dbReference type="PANTHER" id="PTHR43711">
    <property type="entry name" value="TWO-COMPONENT HISTIDINE KINASE"/>
    <property type="match status" value="1"/>
</dbReference>
<dbReference type="SMART" id="SM00388">
    <property type="entry name" value="HisKA"/>
    <property type="match status" value="1"/>
</dbReference>
<dbReference type="InterPro" id="IPR013655">
    <property type="entry name" value="PAS_fold_3"/>
</dbReference>
<evidence type="ECO:0000256" key="7">
    <source>
        <dbReference type="SAM" id="MobiDB-lite"/>
    </source>
</evidence>
<dbReference type="InterPro" id="IPR000014">
    <property type="entry name" value="PAS"/>
</dbReference>
<dbReference type="AlphaFoldDB" id="A0ABD5R2G7"/>
<dbReference type="Gene3D" id="3.30.565.10">
    <property type="entry name" value="Histidine kinase-like ATPase, C-terminal domain"/>
    <property type="match status" value="1"/>
</dbReference>
<dbReference type="InterPro" id="IPR004358">
    <property type="entry name" value="Sig_transdc_His_kin-like_C"/>
</dbReference>
<keyword evidence="11" id="KW-1185">Reference proteome</keyword>
<sequence>MDGNGPADPPSSTNAEPQVSLEVLPLHSTTLLTVLDENGTVRYESPAIERIYGFDQDELVGEQVADYVHSEDRDVVVAAFRAVVTGDDHVEAVEYRHERADGTYTWVESVASANPTPDGNYVINTRDVSAQKERERQLEATNERLDEFASVVSHDLRNPLNIAQGRAAFLADDCESDHLEAVERAHDRIDALIDDLLTLSRVGERASQTESIALAALAETCWRTVPTADATLVTETDRNLPADRRRLRQLLENLFRNSVEHSSTSSRDPTEPGESVERGSTSSRTSPDDSVEHGGRSVTVTVGGLDGGFYVEDDGSGIPEADRENVFTVGYSTADEGTGFGLRIVKQVAEAHGWDVRVTDGTEGGARFEFTGVPTTDG</sequence>
<comment type="caution">
    <text evidence="10">The sequence shown here is derived from an EMBL/GenBank/DDBJ whole genome shotgun (WGS) entry which is preliminary data.</text>
</comment>
<dbReference type="Gene3D" id="1.10.287.130">
    <property type="match status" value="1"/>
</dbReference>
<feature type="domain" description="Histidine kinase" evidence="8">
    <location>
        <begin position="151"/>
        <end position="371"/>
    </location>
</feature>
<keyword evidence="5 10" id="KW-0418">Kinase</keyword>
<evidence type="ECO:0000313" key="11">
    <source>
        <dbReference type="Proteomes" id="UP001596118"/>
    </source>
</evidence>
<dbReference type="RefSeq" id="WP_256411640.1">
    <property type="nucleotide sequence ID" value="NZ_JANHDM010000005.1"/>
</dbReference>
<evidence type="ECO:0000313" key="10">
    <source>
        <dbReference type="EMBL" id="MFC5279032.1"/>
    </source>
</evidence>
<feature type="compositionally biased region" description="Basic and acidic residues" evidence="7">
    <location>
        <begin position="286"/>
        <end position="295"/>
    </location>
</feature>
<dbReference type="PROSITE" id="PS50109">
    <property type="entry name" value="HIS_KIN"/>
    <property type="match status" value="1"/>
</dbReference>
<dbReference type="PROSITE" id="PS50112">
    <property type="entry name" value="PAS"/>
    <property type="match status" value="1"/>
</dbReference>
<dbReference type="PRINTS" id="PR00344">
    <property type="entry name" value="BCTRLSENSOR"/>
</dbReference>
<dbReference type="InterPro" id="IPR003594">
    <property type="entry name" value="HATPase_dom"/>
</dbReference>
<dbReference type="EC" id="2.7.13.3" evidence="2"/>
<keyword evidence="3" id="KW-0597">Phosphoprotein</keyword>
<comment type="catalytic activity">
    <reaction evidence="1">
        <text>ATP + protein L-histidine = ADP + protein N-phospho-L-histidine.</text>
        <dbReference type="EC" id="2.7.13.3"/>
    </reaction>
</comment>
<dbReference type="SUPFAM" id="SSF47384">
    <property type="entry name" value="Homodimeric domain of signal transducing histidine kinase"/>
    <property type="match status" value="1"/>
</dbReference>
<dbReference type="Pfam" id="PF08447">
    <property type="entry name" value="PAS_3"/>
    <property type="match status" value="1"/>
</dbReference>
<evidence type="ECO:0000256" key="4">
    <source>
        <dbReference type="ARBA" id="ARBA00022679"/>
    </source>
</evidence>
<proteinExistence type="predicted"/>
<dbReference type="Gene3D" id="3.30.450.20">
    <property type="entry name" value="PAS domain"/>
    <property type="match status" value="1"/>
</dbReference>
<dbReference type="SUPFAM" id="SSF55874">
    <property type="entry name" value="ATPase domain of HSP90 chaperone/DNA topoisomerase II/histidine kinase"/>
    <property type="match status" value="1"/>
</dbReference>
<feature type="region of interest" description="Disordered" evidence="7">
    <location>
        <begin position="258"/>
        <end position="304"/>
    </location>
</feature>
<dbReference type="CDD" id="cd00130">
    <property type="entry name" value="PAS"/>
    <property type="match status" value="1"/>
</dbReference>
<dbReference type="SMART" id="SM00091">
    <property type="entry name" value="PAS"/>
    <property type="match status" value="1"/>
</dbReference>
<accession>A0ABD5R2G7</accession>